<evidence type="ECO:0000256" key="2">
    <source>
        <dbReference type="SAM" id="Phobius"/>
    </source>
</evidence>
<dbReference type="HOGENOM" id="CLU_027192_0_0_11"/>
<evidence type="ECO:0000313" key="5">
    <source>
        <dbReference type="EMBL" id="EKX87408.1"/>
    </source>
</evidence>
<organism evidence="5 6">
    <name type="scientific">Corynebacterium durum F0235</name>
    <dbReference type="NCBI Taxonomy" id="1035195"/>
    <lineage>
        <taxon>Bacteria</taxon>
        <taxon>Bacillati</taxon>
        <taxon>Actinomycetota</taxon>
        <taxon>Actinomycetes</taxon>
        <taxon>Mycobacteriales</taxon>
        <taxon>Corynebacteriaceae</taxon>
        <taxon>Corynebacterium</taxon>
    </lineage>
</organism>
<reference evidence="5 6" key="1">
    <citation type="submission" date="2012-05" db="EMBL/GenBank/DDBJ databases">
        <authorList>
            <person name="Weinstock G."/>
            <person name="Sodergren E."/>
            <person name="Lobos E.A."/>
            <person name="Fulton L."/>
            <person name="Fulton R."/>
            <person name="Courtney L."/>
            <person name="Fronick C."/>
            <person name="O'Laughlin M."/>
            <person name="Godfrey J."/>
            <person name="Wilson R.M."/>
            <person name="Miner T."/>
            <person name="Farmer C."/>
            <person name="Delehaunty K."/>
            <person name="Cordes M."/>
            <person name="Minx P."/>
            <person name="Tomlinson C."/>
            <person name="Chen J."/>
            <person name="Wollam A."/>
            <person name="Pepin K.H."/>
            <person name="Bhonagiri V."/>
            <person name="Zhang X."/>
            <person name="Suruliraj S."/>
            <person name="Warren W."/>
            <person name="Mitreva M."/>
            <person name="Mardis E.R."/>
            <person name="Wilson R.K."/>
        </authorList>
    </citation>
    <scope>NUCLEOTIDE SEQUENCE [LARGE SCALE GENOMIC DNA]</scope>
    <source>
        <strain evidence="5 6">F0235</strain>
    </source>
</reference>
<evidence type="ECO:0000259" key="4">
    <source>
        <dbReference type="PROSITE" id="PS50234"/>
    </source>
</evidence>
<dbReference type="STRING" id="1035195.HMPREF9997_02734"/>
<dbReference type="RefSeq" id="WP_006062537.1">
    <property type="nucleotide sequence ID" value="NZ_KB290826.1"/>
</dbReference>
<dbReference type="eggNOG" id="COG2304">
    <property type="taxonomic scope" value="Bacteria"/>
</dbReference>
<keyword evidence="2" id="KW-1133">Transmembrane helix</keyword>
<dbReference type="InterPro" id="IPR002035">
    <property type="entry name" value="VWF_A"/>
</dbReference>
<dbReference type="SMART" id="SM00327">
    <property type="entry name" value="VWA"/>
    <property type="match status" value="1"/>
</dbReference>
<dbReference type="PATRIC" id="fig|1035195.3.peg.2449"/>
<keyword evidence="2" id="KW-0472">Membrane</keyword>
<dbReference type="EMBL" id="AMEM01000044">
    <property type="protein sequence ID" value="EKX87408.1"/>
    <property type="molecule type" value="Genomic_DNA"/>
</dbReference>
<comment type="caution">
    <text evidence="5">The sequence shown here is derived from an EMBL/GenBank/DDBJ whole genome shotgun (WGS) entry which is preliminary data.</text>
</comment>
<dbReference type="Gene3D" id="3.40.50.410">
    <property type="entry name" value="von Willebrand factor, type A domain"/>
    <property type="match status" value="1"/>
</dbReference>
<feature type="domain" description="VWFA" evidence="4">
    <location>
        <begin position="32"/>
        <end position="224"/>
    </location>
</feature>
<dbReference type="AlphaFoldDB" id="L1M842"/>
<evidence type="ECO:0000256" key="1">
    <source>
        <dbReference type="SAM" id="MobiDB-lite"/>
    </source>
</evidence>
<sequence>MHRSRILAALGTIIGLGLALMPPAGAAEDMDPTVVVLDASGSMLQKDVGGQTRMDAAKQATTEFVSEAPKDAQLGLVTYGTGTGSSDAEKEAGCRDITVLAKPGEKPSDALKNEVNGLQPRGYTPIGNSLLKANELLPKDGKRSIVLVSDGIDTCAPPPVCDVAKQLKEQGTDLVVHTIGFMVDDAARAELTCVANVTGGTYADASSKESLKATLTKAATRTAVGYQAAQKTIEFTPNQGDAQTLEVGTIDNPARVSAKPPTMPMSKNSFVKVNFPNNHRLHVGYTVVPNKIGTRMLGDPYSLGMAIYGPGASSPSLCGDTDENYVTSVDDAEPELGWLMSTKENSNDCPPDKLYLGVRTQDAPHTVDMTVAAVPIPSDKGDAFNESPSAARAKTDVLPFATGNTTEVKGGTQADNAPEVKDTAISEIVEGETQYFAAPVGWGQALDATVEVLDDPSDKENSASDKIARVLKFSAVNSLGEEQSLIEDTDTLRVADIRKPVATGTMYPISYANVDTGRMEQQTSWLAGKNYFRVRFERYVGSTDEHTQLKPVKYRVTLRPSGKEVAGPKFDNTAVKSSGGSDSPSTSMAAPDSTAQAQNTGLSRWLYVGVGALVILLLVVVGAVMWVVRRSKG</sequence>
<gene>
    <name evidence="5" type="ORF">HMPREF9997_02734</name>
</gene>
<name>L1M842_9CORY</name>
<keyword evidence="6" id="KW-1185">Reference proteome</keyword>
<keyword evidence="3" id="KW-0732">Signal</keyword>
<feature type="signal peptide" evidence="3">
    <location>
        <begin position="1"/>
        <end position="26"/>
    </location>
</feature>
<dbReference type="Proteomes" id="UP000010445">
    <property type="component" value="Unassembled WGS sequence"/>
</dbReference>
<dbReference type="Pfam" id="PF13519">
    <property type="entry name" value="VWA_2"/>
    <property type="match status" value="1"/>
</dbReference>
<feature type="chain" id="PRO_5003953846" evidence="3">
    <location>
        <begin position="27"/>
        <end position="633"/>
    </location>
</feature>
<protein>
    <submittedName>
        <fullName evidence="5">von Willebrand factor type A domain protein</fullName>
    </submittedName>
</protein>
<evidence type="ECO:0000313" key="6">
    <source>
        <dbReference type="Proteomes" id="UP000010445"/>
    </source>
</evidence>
<dbReference type="OrthoDB" id="4318225at2"/>
<feature type="transmembrane region" description="Helical" evidence="2">
    <location>
        <begin position="605"/>
        <end position="628"/>
    </location>
</feature>
<keyword evidence="2" id="KW-0812">Transmembrane</keyword>
<evidence type="ECO:0000256" key="3">
    <source>
        <dbReference type="SAM" id="SignalP"/>
    </source>
</evidence>
<dbReference type="PROSITE" id="PS50234">
    <property type="entry name" value="VWFA"/>
    <property type="match status" value="1"/>
</dbReference>
<feature type="compositionally biased region" description="Low complexity" evidence="1">
    <location>
        <begin position="577"/>
        <end position="587"/>
    </location>
</feature>
<accession>L1M842</accession>
<proteinExistence type="predicted"/>
<dbReference type="InterPro" id="IPR036465">
    <property type="entry name" value="vWFA_dom_sf"/>
</dbReference>
<feature type="region of interest" description="Disordered" evidence="1">
    <location>
        <begin position="563"/>
        <end position="593"/>
    </location>
</feature>
<dbReference type="SUPFAM" id="SSF53300">
    <property type="entry name" value="vWA-like"/>
    <property type="match status" value="1"/>
</dbReference>